<comment type="caution">
    <text evidence="1">The sequence shown here is derived from an EMBL/GenBank/DDBJ whole genome shotgun (WGS) entry which is preliminary data.</text>
</comment>
<keyword evidence="2" id="KW-1185">Reference proteome</keyword>
<organism evidence="1 2">
    <name type="scientific">Mythimna loreyi</name>
    <dbReference type="NCBI Taxonomy" id="667449"/>
    <lineage>
        <taxon>Eukaryota</taxon>
        <taxon>Metazoa</taxon>
        <taxon>Ecdysozoa</taxon>
        <taxon>Arthropoda</taxon>
        <taxon>Hexapoda</taxon>
        <taxon>Insecta</taxon>
        <taxon>Pterygota</taxon>
        <taxon>Neoptera</taxon>
        <taxon>Endopterygota</taxon>
        <taxon>Lepidoptera</taxon>
        <taxon>Glossata</taxon>
        <taxon>Ditrysia</taxon>
        <taxon>Noctuoidea</taxon>
        <taxon>Noctuidae</taxon>
        <taxon>Noctuinae</taxon>
        <taxon>Hadenini</taxon>
        <taxon>Mythimna</taxon>
    </lineage>
</organism>
<proteinExistence type="predicted"/>
<gene>
    <name evidence="1" type="ORF">PYW08_006696</name>
</gene>
<evidence type="ECO:0000313" key="2">
    <source>
        <dbReference type="Proteomes" id="UP001231649"/>
    </source>
</evidence>
<evidence type="ECO:0000313" key="1">
    <source>
        <dbReference type="EMBL" id="KAJ8736040.1"/>
    </source>
</evidence>
<sequence length="334" mass="37458">MKLQEKSQINSQHTVQSHQRRPQSNNMAEEPQIIYAIRIFFEVIWMILRLDVEIIKALFRFVVPQDPKDVTEEIILITGAGHGMGREVATRFARLGAKVVCVDVNAKGNEETINIIKQAKGKAFPYVCDVTDRKAVFELAEKVESEVGVVTILINNAGIMPCKPVLRHNEKEIRTLMDININGNLWMIQAFLPAMLENNYGHIVAMSSMAGKMGLRNLVPYCGSKYAVRGIMEALAVELHEDPRDTNGIKLTTICPYIVNTGLCTNPRIRFQTLMKTVDPGDAADQIVDAIRREYHEITIPSDLYYSNKLFNLFPPAGGKILTDFIGTGLDPQD</sequence>
<dbReference type="EMBL" id="CM056778">
    <property type="protein sequence ID" value="KAJ8736040.1"/>
    <property type="molecule type" value="Genomic_DNA"/>
</dbReference>
<reference evidence="1" key="1">
    <citation type="submission" date="2023-03" db="EMBL/GenBank/DDBJ databases">
        <title>Chromosome-level genomes of two armyworms, Mythimna separata and Mythimna loreyi, provide insights into the biosynthesis and reception of sex pheromones.</title>
        <authorList>
            <person name="Zhao H."/>
        </authorList>
    </citation>
    <scope>NUCLEOTIDE SEQUENCE</scope>
    <source>
        <strain evidence="1">BeijingLab</strain>
    </source>
</reference>
<name>A0ACC2RBP6_9NEOP</name>
<protein>
    <submittedName>
        <fullName evidence="1">Uncharacterized protein</fullName>
    </submittedName>
</protein>
<accession>A0ACC2RBP6</accession>
<dbReference type="Proteomes" id="UP001231649">
    <property type="component" value="Chromosome 2"/>
</dbReference>